<dbReference type="EMBL" id="RBWE01000001">
    <property type="protein sequence ID" value="RKO67619.1"/>
    <property type="molecule type" value="Genomic_DNA"/>
</dbReference>
<dbReference type="AlphaFoldDB" id="A0A494WVV0"/>
<dbReference type="Gene3D" id="2.40.30.10">
    <property type="entry name" value="Translation factors"/>
    <property type="match status" value="1"/>
</dbReference>
<feature type="domain" description="Peptidase U32 collagenase" evidence="1">
    <location>
        <begin position="396"/>
        <end position="516"/>
    </location>
</feature>
<gene>
    <name evidence="2" type="ORF">D7024_12075</name>
</gene>
<dbReference type="PROSITE" id="PS01276">
    <property type="entry name" value="PEPTIDASE_U32"/>
    <property type="match status" value="1"/>
</dbReference>
<dbReference type="RefSeq" id="WP_121452029.1">
    <property type="nucleotide sequence ID" value="NZ_RBWE01000001.1"/>
</dbReference>
<evidence type="ECO:0000259" key="1">
    <source>
        <dbReference type="Pfam" id="PF12392"/>
    </source>
</evidence>
<keyword evidence="3" id="KW-1185">Reference proteome</keyword>
<dbReference type="Pfam" id="PF01136">
    <property type="entry name" value="Peptidase_U32"/>
    <property type="match status" value="2"/>
</dbReference>
<name>A0A494WVV0_9FIRM</name>
<proteinExistence type="predicted"/>
<reference evidence="2 3" key="1">
    <citation type="submission" date="2018-10" db="EMBL/GenBank/DDBJ databases">
        <authorList>
            <person name="Grouzdev D.S."/>
            <person name="Krutkina M.S."/>
            <person name="Tourova T.P."/>
            <person name="Nazina T.N."/>
        </authorList>
    </citation>
    <scope>NUCLEOTIDE SEQUENCE [LARGE SCALE GENOMIC DNA]</scope>
    <source>
        <strain evidence="2 3">435</strain>
    </source>
</reference>
<dbReference type="InterPro" id="IPR001539">
    <property type="entry name" value="Peptidase_U32"/>
</dbReference>
<dbReference type="PANTHER" id="PTHR30217:SF10">
    <property type="entry name" value="23S RRNA 5-HYDROXYCYTIDINE C2501 SYNTHASE"/>
    <property type="match status" value="1"/>
</dbReference>
<evidence type="ECO:0000313" key="2">
    <source>
        <dbReference type="EMBL" id="RKO67619.1"/>
    </source>
</evidence>
<dbReference type="Pfam" id="PF12392">
    <property type="entry name" value="DUF3656"/>
    <property type="match status" value="1"/>
</dbReference>
<sequence>MTRSAKPELLAPAGDWEALVAAVQNGADAVYLGGKLYNARQGAANFDREELQRAVDYAHIRGVKVYVTVNILLSDEELEDAVRFLHFLQRAGADGVIVQDLGLATLARQVLPELPLHASTQMTVHNRAGVEKLLALGFRRVVLAREMSLKEIRDIKEATGADLEVFIHGALCVCYSGQCLLSSMIGGRSGNRGRCAQPCRLRYTLVDERGRPVVDFRDVGEYLLSPRDLNLSEHLPDLIHAGINSFKIEGRMKRPEYVATVVRVYRNLIDRALAGEDFYVTPEEARDLAQIFNRDFTTGYFYGRPGYELMSYKRPNNRGLFLGRVVRYHPRTGRAEVALEEPLRVGDGVEVWVSRGGRVGVEVHAIWEKGRQVEQAPAGAVVEISLPREVRPQDRLFKTHDASLMERARATFASPREVRKSPVVFHVRARLGEPVWVRVEDEAGHSGVGTGTTPTQPAAKRPLTPEFLKGQLDRLGNTPFALKDVCCELDDNVIVPVGEINEARRRAIEELEAARIKSARPAPPLPQDVFARRLAGARVKATGRALPTGWSPGRRPLLSIAVTDLASLEAAVSAGVDQVYFGGESFRSGPPVGEKEIRRGVEICREHGVSFILSTPRIIHDPEMAAVVRLLDLAANLPVQGVLVGNLGLIDRVARTGLPLYADLAFNVFNLRTVTYLLDQGAVQLALSPELTMEQVTALVGRGYFAAEVLAQGAVELMVSRYCALGSLLGGLAAGRNCAGPCQGRRCALKDRVGAVFPLEVDQFCRMHLFNSRDLCLVDEVHKFVEIGVASLRIDARGRGAEYARATVEVYRRALDVNPARDARELSRLRERLQQYSPAGLTRGHYYRGVE</sequence>
<protein>
    <submittedName>
        <fullName evidence="2">Peptidase U32</fullName>
    </submittedName>
</protein>
<dbReference type="InterPro" id="IPR020988">
    <property type="entry name" value="Pept_U32_collagenase"/>
</dbReference>
<organism evidence="2 3">
    <name type="scientific">Desulfofundulus salinus</name>
    <dbReference type="NCBI Taxonomy" id="2419843"/>
    <lineage>
        <taxon>Bacteria</taxon>
        <taxon>Bacillati</taxon>
        <taxon>Bacillota</taxon>
        <taxon>Clostridia</taxon>
        <taxon>Eubacteriales</taxon>
        <taxon>Peptococcaceae</taxon>
        <taxon>Desulfofundulus</taxon>
    </lineage>
</organism>
<accession>A0A494WVV0</accession>
<comment type="caution">
    <text evidence="2">The sequence shown here is derived from an EMBL/GenBank/DDBJ whole genome shotgun (WGS) entry which is preliminary data.</text>
</comment>
<dbReference type="Proteomes" id="UP000271256">
    <property type="component" value="Unassembled WGS sequence"/>
</dbReference>
<evidence type="ECO:0000313" key="3">
    <source>
        <dbReference type="Proteomes" id="UP000271256"/>
    </source>
</evidence>
<dbReference type="InterPro" id="IPR051454">
    <property type="entry name" value="RNA/ubiquinone_mod_enzymes"/>
</dbReference>
<dbReference type="PANTHER" id="PTHR30217">
    <property type="entry name" value="PEPTIDASE U32 FAMILY"/>
    <property type="match status" value="1"/>
</dbReference>
<dbReference type="OrthoDB" id="9807498at2"/>